<gene>
    <name evidence="2" type="primary">LOC101886505</name>
</gene>
<evidence type="ECO:0000313" key="2">
    <source>
        <dbReference type="RefSeq" id="XP_073769010.1"/>
    </source>
</evidence>
<dbReference type="RefSeq" id="XP_073769010.1">
    <property type="nucleotide sequence ID" value="XM_073912909.1"/>
</dbReference>
<reference evidence="2" key="1">
    <citation type="submission" date="2025-08" db="UniProtKB">
        <authorList>
            <consortium name="RefSeq"/>
        </authorList>
    </citation>
    <scope>IDENTIFICATION</scope>
    <source>
        <strain evidence="2">Tuebingen</strain>
        <tissue evidence="2">Fibroblasts and whole tissue</tissue>
    </source>
</reference>
<proteinExistence type="predicted"/>
<evidence type="ECO:0000313" key="1">
    <source>
        <dbReference type="Proteomes" id="UP000000437"/>
    </source>
</evidence>
<name>A0AC58GH04_DANRE</name>
<keyword evidence="1" id="KW-1185">Reference proteome</keyword>
<dbReference type="Proteomes" id="UP000000437">
    <property type="component" value="Chromosome 9"/>
</dbReference>
<accession>A0AC58GH04</accession>
<sequence length="221" mass="25834">MKSSFKSLTASNRLSMFVLPLSSLKRMSETEVFLFQLMESRQKRETHKSIGGQKCWRTAECDRRDGIQVNNINNVYVQDGRLGDWRRYHRYQRPDEQPRDTTLGETMEITGDANNRYLRINTDGNGERAGRRWRLTRASVDIDLKNAGGQQVFLFQVMRESRQRKETHKGNGGDVLEDLKLRKQSGVEKLGNHLNNDKTLMVRYHLSMIDVLSRGRGWWWA</sequence>
<organism evidence="1 2">
    <name type="scientific">Danio rerio</name>
    <name type="common">Zebrafish</name>
    <name type="synonym">Brachydanio rerio</name>
    <dbReference type="NCBI Taxonomy" id="7955"/>
    <lineage>
        <taxon>Eukaryota</taxon>
        <taxon>Metazoa</taxon>
        <taxon>Chordata</taxon>
        <taxon>Craniata</taxon>
        <taxon>Vertebrata</taxon>
        <taxon>Euteleostomi</taxon>
        <taxon>Actinopterygii</taxon>
        <taxon>Neopterygii</taxon>
        <taxon>Teleostei</taxon>
        <taxon>Ostariophysi</taxon>
        <taxon>Cypriniformes</taxon>
        <taxon>Danionidae</taxon>
        <taxon>Danioninae</taxon>
        <taxon>Danio</taxon>
    </lineage>
</organism>
<protein>
    <submittedName>
        <fullName evidence="2">Uncharacterized protein isoform X1</fullName>
    </submittedName>
</protein>